<evidence type="ECO:0000313" key="7">
    <source>
        <dbReference type="EMBL" id="MDR7384410.1"/>
    </source>
</evidence>
<evidence type="ECO:0000256" key="2">
    <source>
        <dbReference type="ARBA" id="ARBA00022801"/>
    </source>
</evidence>
<sequence>MISDQTFGYHPDFESLTAALDRGKFPRALVVGLAVERIFESVGSCRILWEPEVELPEGLYWFQGLDGGDLLMQVGHGAWPGDAAIRAIDDLPDTDPLLAAWNWAEALWEVAKEVPAPRFRLHDPVITQPGGHDTVVRARNYPGTEWSYSVVVDGRTEKVLESRLAPQEHDDDPRSWVQGAPTPAGRFGATLTRAKLRGKFADTLFSFRATRTTFRPYQFKPVLKLLQTGKARLLIADEVGLGKTIEAGLIWTELEARGEADRVLIVCPSGLVEKWRDEMADRFEFELTVLDNANLAQFLERHQSNRLPRRHAYIASLEKLRSWSGLEELGKHPPSFDLAIVDEAHAMRNSDTRSYALGSELAEWADNLVFLSATPINLRQTDLLNLLELIAPEDYGDPADLEFRLEPNRIINAVTAGLGQKGASGARLLGDLERLRETPLGALVMNRPDYPLLVALLSKDNLSPRDVVDAKRYLADFNTLSTVITRTKKVEVDDRKAKRSEDRQDVVWTPEEVNFYDEYVSWCEDRAREMGSPLYFAMQMPLRLASACLPMARRAVLDPEGFGDLRDADSADSSAFRLAPHAALVKAARALPDGVDTKFDALARVLHRLHGQGRQALLFTHSRPTLAYLADRLGRDFRVAVMHGGVPREKRRTIMAEFRAGAFDFVLANRVASEGLDFEFCSAVINYDLPWNPMEVEQRIGRIDRIGQREETILVVNFVNEQTIDERILSRLLERIEIFESSIGALEPIISQAAPQLLKVGFDFTLTDGQRRQKVHEALTALEEQRRGLQDVSDASSTLLVSNDVDVAGLEDDLLRTGRYVGQRELALLLDDWALTDGGTPVAFASDGMTAELRGNPAMAARVDALVQKQLRTRAETQALASGLRSELPVSLVLDQELARTNGGTLLSATSPLVMAAVSVPGHRQARFASLRVPGRYGETTRGLFIVVLAKAITGSRGGDEIWGAAVDIGGRRSDDAPVNALLAALAEGQFEDMPLPTIERLPQMAGRAVLTLERRHQTEQARRDQEFEALRQARLLTLEQQHHRKIATLDRRIHTLVARGRGGRMVGLFDAQKRRARDNFERLSAELRNAAPQSLHLEHLAVCVVEIA</sequence>
<proteinExistence type="predicted"/>
<dbReference type="PROSITE" id="PS51194">
    <property type="entry name" value="HELICASE_CTER"/>
    <property type="match status" value="1"/>
</dbReference>
<dbReference type="Pfam" id="PF00271">
    <property type="entry name" value="Helicase_C"/>
    <property type="match status" value="1"/>
</dbReference>
<dbReference type="InterPro" id="IPR027417">
    <property type="entry name" value="P-loop_NTPase"/>
</dbReference>
<accession>A0ABU2CSU1</accession>
<dbReference type="Pfam" id="PF00176">
    <property type="entry name" value="SNF2-rel_dom"/>
    <property type="match status" value="1"/>
</dbReference>
<keyword evidence="3 7" id="KW-0347">Helicase</keyword>
<dbReference type="InterPro" id="IPR014001">
    <property type="entry name" value="Helicase_ATP-bd"/>
</dbReference>
<dbReference type="SMART" id="SM00487">
    <property type="entry name" value="DEXDc"/>
    <property type="match status" value="1"/>
</dbReference>
<dbReference type="GO" id="GO:0004386">
    <property type="term" value="F:helicase activity"/>
    <property type="evidence" value="ECO:0007669"/>
    <property type="project" value="UniProtKB-KW"/>
</dbReference>
<dbReference type="InterPro" id="IPR049730">
    <property type="entry name" value="SNF2/RAD54-like_C"/>
</dbReference>
<dbReference type="PANTHER" id="PTHR45766:SF6">
    <property type="entry name" value="SWI_SNF-RELATED MATRIX-ASSOCIATED ACTIN-DEPENDENT REGULATOR OF CHROMATIN SUBFAMILY A-LIKE PROTEIN 1"/>
    <property type="match status" value="1"/>
</dbReference>
<dbReference type="RefSeq" id="WP_274992799.1">
    <property type="nucleotide sequence ID" value="NZ_JAJQQP010000003.1"/>
</dbReference>
<dbReference type="CDD" id="cd18011">
    <property type="entry name" value="DEXDc_RapA"/>
    <property type="match status" value="1"/>
</dbReference>
<keyword evidence="4" id="KW-0067">ATP-binding</keyword>
<comment type="caution">
    <text evidence="7">The sequence shown here is derived from an EMBL/GenBank/DDBJ whole genome shotgun (WGS) entry which is preliminary data.</text>
</comment>
<dbReference type="PANTHER" id="PTHR45766">
    <property type="entry name" value="DNA ANNEALING HELICASE AND ENDONUCLEASE ZRANB3 FAMILY MEMBER"/>
    <property type="match status" value="1"/>
</dbReference>
<organism evidence="7 8">
    <name type="scientific">Promicromonospora iranensis</name>
    <dbReference type="NCBI Taxonomy" id="1105144"/>
    <lineage>
        <taxon>Bacteria</taxon>
        <taxon>Bacillati</taxon>
        <taxon>Actinomycetota</taxon>
        <taxon>Actinomycetes</taxon>
        <taxon>Micrococcales</taxon>
        <taxon>Promicromonosporaceae</taxon>
        <taxon>Promicromonospora</taxon>
    </lineage>
</organism>
<dbReference type="InterPro" id="IPR057342">
    <property type="entry name" value="DEXDc_RapA"/>
</dbReference>
<keyword evidence="8" id="KW-1185">Reference proteome</keyword>
<evidence type="ECO:0000256" key="4">
    <source>
        <dbReference type="ARBA" id="ARBA00022840"/>
    </source>
</evidence>
<evidence type="ECO:0000256" key="1">
    <source>
        <dbReference type="ARBA" id="ARBA00022741"/>
    </source>
</evidence>
<dbReference type="SUPFAM" id="SSF52540">
    <property type="entry name" value="P-loop containing nucleoside triphosphate hydrolases"/>
    <property type="match status" value="2"/>
</dbReference>
<dbReference type="SMART" id="SM00490">
    <property type="entry name" value="HELICc"/>
    <property type="match status" value="1"/>
</dbReference>
<dbReference type="InterPro" id="IPR001650">
    <property type="entry name" value="Helicase_C-like"/>
</dbReference>
<gene>
    <name evidence="7" type="ORF">J2S48_003925</name>
</gene>
<name>A0ABU2CSU1_9MICO</name>
<evidence type="ECO:0000259" key="6">
    <source>
        <dbReference type="PROSITE" id="PS51194"/>
    </source>
</evidence>
<reference evidence="7 8" key="1">
    <citation type="submission" date="2023-07" db="EMBL/GenBank/DDBJ databases">
        <title>Sequencing the genomes of 1000 actinobacteria strains.</title>
        <authorList>
            <person name="Klenk H.-P."/>
        </authorList>
    </citation>
    <scope>NUCLEOTIDE SEQUENCE [LARGE SCALE GENOMIC DNA]</scope>
    <source>
        <strain evidence="7 8">DSM 45554</strain>
    </source>
</reference>
<dbReference type="Proteomes" id="UP001183585">
    <property type="component" value="Unassembled WGS sequence"/>
</dbReference>
<feature type="domain" description="Helicase ATP-binding" evidence="5">
    <location>
        <begin position="224"/>
        <end position="393"/>
    </location>
</feature>
<dbReference type="EMBL" id="JAVDYE010000001">
    <property type="protein sequence ID" value="MDR7384410.1"/>
    <property type="molecule type" value="Genomic_DNA"/>
</dbReference>
<dbReference type="Gene3D" id="3.40.50.10810">
    <property type="entry name" value="Tandem AAA-ATPase domain"/>
    <property type="match status" value="1"/>
</dbReference>
<dbReference type="InterPro" id="IPR038718">
    <property type="entry name" value="SNF2-like_sf"/>
</dbReference>
<evidence type="ECO:0000256" key="3">
    <source>
        <dbReference type="ARBA" id="ARBA00022806"/>
    </source>
</evidence>
<keyword evidence="1" id="KW-0547">Nucleotide-binding</keyword>
<evidence type="ECO:0000313" key="8">
    <source>
        <dbReference type="Proteomes" id="UP001183585"/>
    </source>
</evidence>
<dbReference type="CDD" id="cd18793">
    <property type="entry name" value="SF2_C_SNF"/>
    <property type="match status" value="1"/>
</dbReference>
<dbReference type="PROSITE" id="PS51192">
    <property type="entry name" value="HELICASE_ATP_BIND_1"/>
    <property type="match status" value="1"/>
</dbReference>
<dbReference type="InterPro" id="IPR000330">
    <property type="entry name" value="SNF2_N"/>
</dbReference>
<evidence type="ECO:0000259" key="5">
    <source>
        <dbReference type="PROSITE" id="PS51192"/>
    </source>
</evidence>
<keyword evidence="2" id="KW-0378">Hydrolase</keyword>
<feature type="domain" description="Helicase C-terminal" evidence="6">
    <location>
        <begin position="601"/>
        <end position="761"/>
    </location>
</feature>
<protein>
    <submittedName>
        <fullName evidence="7">Superfamily II DNA or RNA helicase</fullName>
    </submittedName>
</protein>
<dbReference type="Gene3D" id="3.40.50.300">
    <property type="entry name" value="P-loop containing nucleotide triphosphate hydrolases"/>
    <property type="match status" value="1"/>
</dbReference>